<evidence type="ECO:0000313" key="2">
    <source>
        <dbReference type="Proteomes" id="UP000790709"/>
    </source>
</evidence>
<protein>
    <submittedName>
        <fullName evidence="1">Uncharacterized protein</fullName>
    </submittedName>
</protein>
<evidence type="ECO:0000313" key="1">
    <source>
        <dbReference type="EMBL" id="KAH7929887.1"/>
    </source>
</evidence>
<gene>
    <name evidence="1" type="ORF">BV22DRAFT_1116607</name>
</gene>
<name>A0ACB8BWN3_9AGAM</name>
<sequence>MALMATNGGNGDPPPEKEMTLHQCGLVDTCFEEGQYESGIAVLEELRLAKYKPTAAHIRQLLYIALHPPAPPFNDKGKEKEQLVASPMKGSPTKQKQQPLKATFFPSLAATEAAQRLLLSFIDTNSPDSIGRALPKCISSAEGNRPPAGFTNGDEDSYIARESLCILDSKHCWAILREGFIQRKTPPITQLRSSRKRGKGYAQVEEVTLEADNVPLPSSVDENAWPVLDCLIRLFEKDQSLTARSGLPPHSPLLLSQIPPPRSGTGPQWEADAPLDIVFHSLRHENGLRRRFGIRLITLRTCSSQRTDVPLTQLINLTSTVYFDLNMFATSVTSRRFSASSDLLCSLLESLPLSPTVLNFKLVLCRKLLTDASLANVAEPPPRPKPQARIIRRARRNNPSEVEDPPTSITPEQVASKLSLPPSSEILQTISSETGTSSGTQLPVKYQLLSAYGALQQSMSADRKDAEWLQALSSGRLEQVIETTFGKDGGMYRDVLRLKLLVS</sequence>
<dbReference type="EMBL" id="MU266337">
    <property type="protein sequence ID" value="KAH7929887.1"/>
    <property type="molecule type" value="Genomic_DNA"/>
</dbReference>
<accession>A0ACB8BWN3</accession>
<reference evidence="1" key="1">
    <citation type="journal article" date="2021" name="New Phytol.">
        <title>Evolutionary innovations through gain and loss of genes in the ectomycorrhizal Boletales.</title>
        <authorList>
            <person name="Wu G."/>
            <person name="Miyauchi S."/>
            <person name="Morin E."/>
            <person name="Kuo A."/>
            <person name="Drula E."/>
            <person name="Varga T."/>
            <person name="Kohler A."/>
            <person name="Feng B."/>
            <person name="Cao Y."/>
            <person name="Lipzen A."/>
            <person name="Daum C."/>
            <person name="Hundley H."/>
            <person name="Pangilinan J."/>
            <person name="Johnson J."/>
            <person name="Barry K."/>
            <person name="LaButti K."/>
            <person name="Ng V."/>
            <person name="Ahrendt S."/>
            <person name="Min B."/>
            <person name="Choi I.G."/>
            <person name="Park H."/>
            <person name="Plett J.M."/>
            <person name="Magnuson J."/>
            <person name="Spatafora J.W."/>
            <person name="Nagy L.G."/>
            <person name="Henrissat B."/>
            <person name="Grigoriev I.V."/>
            <person name="Yang Z.L."/>
            <person name="Xu J."/>
            <person name="Martin F.M."/>
        </authorList>
    </citation>
    <scope>NUCLEOTIDE SEQUENCE</scope>
    <source>
        <strain evidence="1">KUC20120723A-06</strain>
    </source>
</reference>
<keyword evidence="2" id="KW-1185">Reference proteome</keyword>
<proteinExistence type="predicted"/>
<dbReference type="Proteomes" id="UP000790709">
    <property type="component" value="Unassembled WGS sequence"/>
</dbReference>
<comment type="caution">
    <text evidence="1">The sequence shown here is derived from an EMBL/GenBank/DDBJ whole genome shotgun (WGS) entry which is preliminary data.</text>
</comment>
<organism evidence="1 2">
    <name type="scientific">Leucogyrophana mollusca</name>
    <dbReference type="NCBI Taxonomy" id="85980"/>
    <lineage>
        <taxon>Eukaryota</taxon>
        <taxon>Fungi</taxon>
        <taxon>Dikarya</taxon>
        <taxon>Basidiomycota</taxon>
        <taxon>Agaricomycotina</taxon>
        <taxon>Agaricomycetes</taxon>
        <taxon>Agaricomycetidae</taxon>
        <taxon>Boletales</taxon>
        <taxon>Boletales incertae sedis</taxon>
        <taxon>Leucogyrophana</taxon>
    </lineage>
</organism>